<dbReference type="AlphaFoldDB" id="A5G2R0"/>
<evidence type="ECO:0000313" key="3">
    <source>
        <dbReference type="Proteomes" id="UP000000245"/>
    </source>
</evidence>
<dbReference type="RefSeq" id="WP_007424678.1">
    <property type="nucleotide sequence ID" value="NC_009484.1"/>
</dbReference>
<protein>
    <recommendedName>
        <fullName evidence="4">DUF3311 domain-containing protein</fullName>
    </recommendedName>
</protein>
<proteinExistence type="predicted"/>
<keyword evidence="1" id="KW-1133">Transmembrane helix</keyword>
<keyword evidence="3" id="KW-1185">Reference proteome</keyword>
<dbReference type="InterPro" id="IPR021741">
    <property type="entry name" value="DUF3311"/>
</dbReference>
<name>A5G2R0_ACICJ</name>
<evidence type="ECO:0000256" key="1">
    <source>
        <dbReference type="SAM" id="Phobius"/>
    </source>
</evidence>
<dbReference type="HOGENOM" id="CLU_183045_2_0_5"/>
<dbReference type="Pfam" id="PF11755">
    <property type="entry name" value="DUF3311"/>
    <property type="match status" value="1"/>
</dbReference>
<reference evidence="2 3" key="1">
    <citation type="submission" date="2007-05" db="EMBL/GenBank/DDBJ databases">
        <title>Complete sequence of chromosome of Acidiphilium cryptum JF-5.</title>
        <authorList>
            <consortium name="US DOE Joint Genome Institute"/>
            <person name="Copeland A."/>
            <person name="Lucas S."/>
            <person name="Lapidus A."/>
            <person name="Barry K."/>
            <person name="Detter J.C."/>
            <person name="Glavina del Rio T."/>
            <person name="Hammon N."/>
            <person name="Israni S."/>
            <person name="Dalin E."/>
            <person name="Tice H."/>
            <person name="Pitluck S."/>
            <person name="Sims D."/>
            <person name="Brettin T."/>
            <person name="Bruce D."/>
            <person name="Han C."/>
            <person name="Schmutz J."/>
            <person name="Larimer F."/>
            <person name="Land M."/>
            <person name="Hauser L."/>
            <person name="Kyrpides N."/>
            <person name="Kim E."/>
            <person name="Magnuson T."/>
            <person name="Richardson P."/>
        </authorList>
    </citation>
    <scope>NUCLEOTIDE SEQUENCE [LARGE SCALE GENOMIC DNA]</scope>
    <source>
        <strain evidence="2 3">JF-5</strain>
    </source>
</reference>
<feature type="transmembrane region" description="Helical" evidence="1">
    <location>
        <begin position="39"/>
        <end position="56"/>
    </location>
</feature>
<accession>A5G2R0</accession>
<dbReference type="KEGG" id="acr:Acry_2952"/>
<dbReference type="eggNOG" id="ENOG50339IS">
    <property type="taxonomic scope" value="Bacteria"/>
</dbReference>
<keyword evidence="1" id="KW-0472">Membrane</keyword>
<evidence type="ECO:0000313" key="2">
    <source>
        <dbReference type="EMBL" id="ABQ32142.1"/>
    </source>
</evidence>
<dbReference type="EMBL" id="CP000697">
    <property type="protein sequence ID" value="ABQ32142.1"/>
    <property type="molecule type" value="Genomic_DNA"/>
</dbReference>
<dbReference type="Proteomes" id="UP000000245">
    <property type="component" value="Chromosome"/>
</dbReference>
<evidence type="ECO:0008006" key="4">
    <source>
        <dbReference type="Google" id="ProtNLM"/>
    </source>
</evidence>
<sequence>MKPIHWIAALPCIVMLLGPVLHNEVDPLILGMPFPLGWITVWILITAVVMALVYALDPANRDGAGAGR</sequence>
<keyword evidence="1" id="KW-0812">Transmembrane</keyword>
<gene>
    <name evidence="2" type="ordered locus">Acry_2952</name>
</gene>
<dbReference type="STRING" id="349163.Acry_2952"/>
<organism evidence="2 3">
    <name type="scientific">Acidiphilium cryptum (strain JF-5)</name>
    <dbReference type="NCBI Taxonomy" id="349163"/>
    <lineage>
        <taxon>Bacteria</taxon>
        <taxon>Pseudomonadati</taxon>
        <taxon>Pseudomonadota</taxon>
        <taxon>Alphaproteobacteria</taxon>
        <taxon>Acetobacterales</taxon>
        <taxon>Acidocellaceae</taxon>
        <taxon>Acidiphilium</taxon>
    </lineage>
</organism>